<evidence type="ECO:0000256" key="1">
    <source>
        <dbReference type="ARBA" id="ARBA00022450"/>
    </source>
</evidence>
<organism evidence="9 10">
    <name type="scientific">Dulcicalothrix desertica PCC 7102</name>
    <dbReference type="NCBI Taxonomy" id="232991"/>
    <lineage>
        <taxon>Bacteria</taxon>
        <taxon>Bacillati</taxon>
        <taxon>Cyanobacteriota</taxon>
        <taxon>Cyanophyceae</taxon>
        <taxon>Nostocales</taxon>
        <taxon>Calotrichaceae</taxon>
        <taxon>Dulcicalothrix</taxon>
    </lineage>
</organism>
<feature type="domain" description="Carrier" evidence="8">
    <location>
        <begin position="129"/>
        <end position="204"/>
    </location>
</feature>
<dbReference type="EMBL" id="RSCL01000002">
    <property type="protein sequence ID" value="RUT09204.1"/>
    <property type="molecule type" value="Genomic_DNA"/>
</dbReference>
<keyword evidence="7" id="KW-0963">Cytoplasm</keyword>
<comment type="subcellular location">
    <subcellularLocation>
        <location evidence="7">Cytoplasm</location>
    </subcellularLocation>
</comment>
<dbReference type="PANTHER" id="PTHR20863">
    <property type="entry name" value="ACYL CARRIER PROTEIN"/>
    <property type="match status" value="1"/>
</dbReference>
<dbReference type="InterPro" id="IPR003231">
    <property type="entry name" value="ACP"/>
</dbReference>
<dbReference type="Gene3D" id="1.10.1200.10">
    <property type="entry name" value="ACP-like"/>
    <property type="match status" value="1"/>
</dbReference>
<keyword evidence="6 7" id="KW-0275">Fatty acid biosynthesis</keyword>
<evidence type="ECO:0000313" key="9">
    <source>
        <dbReference type="EMBL" id="RUT09204.1"/>
    </source>
</evidence>
<evidence type="ECO:0000256" key="6">
    <source>
        <dbReference type="ARBA" id="ARBA00023160"/>
    </source>
</evidence>
<dbReference type="GO" id="GO:0000036">
    <property type="term" value="F:acyl carrier activity"/>
    <property type="evidence" value="ECO:0007669"/>
    <property type="project" value="UniProtKB-UniRule"/>
</dbReference>
<dbReference type="AlphaFoldDB" id="A0A3S1AUI3"/>
<accession>A0A3S1AUI3</accession>
<evidence type="ECO:0000256" key="3">
    <source>
        <dbReference type="ARBA" id="ARBA00022553"/>
    </source>
</evidence>
<keyword evidence="3 7" id="KW-0597">Phosphoprotein</keyword>
<keyword evidence="1 7" id="KW-0596">Phosphopantetheine</keyword>
<name>A0A3S1AUI3_9CYAN</name>
<keyword evidence="10" id="KW-1185">Reference proteome</keyword>
<comment type="PTM">
    <text evidence="7">4'-phosphopantetheine is transferred from CoA to a specific serine of apo-ACP by AcpS. This modification is essential for activity because fatty acids are bound in thioester linkage to the sulfhydryl of the prosthetic group.</text>
</comment>
<reference evidence="9" key="2">
    <citation type="journal article" date="2019" name="Genome Biol. Evol.">
        <title>Day and night: Metabolic profiles and evolutionary relationships of six axenic non-marine cyanobacteria.</title>
        <authorList>
            <person name="Will S.E."/>
            <person name="Henke P."/>
            <person name="Boedeker C."/>
            <person name="Huang S."/>
            <person name="Brinkmann H."/>
            <person name="Rohde M."/>
            <person name="Jarek M."/>
            <person name="Friedl T."/>
            <person name="Seufert S."/>
            <person name="Schumacher M."/>
            <person name="Overmann J."/>
            <person name="Neumann-Schaal M."/>
            <person name="Petersen J."/>
        </authorList>
    </citation>
    <scope>NUCLEOTIDE SEQUENCE [LARGE SCALE GENOMIC DNA]</scope>
    <source>
        <strain evidence="9">PCC 7102</strain>
    </source>
</reference>
<comment type="function">
    <text evidence="7">Carrier of the growing fatty acid chain in fatty acid biosynthesis.</text>
</comment>
<reference evidence="9" key="1">
    <citation type="submission" date="2018-12" db="EMBL/GenBank/DDBJ databases">
        <authorList>
            <person name="Will S."/>
            <person name="Neumann-Schaal M."/>
            <person name="Henke P."/>
        </authorList>
    </citation>
    <scope>NUCLEOTIDE SEQUENCE</scope>
    <source>
        <strain evidence="9">PCC 7102</strain>
    </source>
</reference>
<sequence length="233" mass="26632">MSTENDESYELHILKSVINTYLDRVLPNTEETLGSFTSKRDETVWKIATDIYNQSGYKVKFSIIRDVVDSRIETLKIQLLAEKNAAHERLKLQKAEKAKRIVEADKLYQNRLIELANNLNESGRDKIMSNLFLRIQDIVSDKLNVERDTIALNHHIISDLGADALDITELSMALEEEFDIEIPEDILCSASTPMWIWPQSSSNSFDNSEPTACTIGEILDFIHKQLFKGNTNK</sequence>
<comment type="caution">
    <text evidence="9">The sequence shown here is derived from an EMBL/GenBank/DDBJ whole genome shotgun (WGS) entry which is preliminary data.</text>
</comment>
<dbReference type="HAMAP" id="MF_01217">
    <property type="entry name" value="Acyl_carrier"/>
    <property type="match status" value="1"/>
</dbReference>
<comment type="similarity">
    <text evidence="7">Belongs to the acyl carrier protein (ACP) family.</text>
</comment>
<gene>
    <name evidence="7" type="primary">acpP</name>
    <name evidence="9" type="ORF">DSM106972_012570</name>
</gene>
<dbReference type="PANTHER" id="PTHR20863:SF76">
    <property type="entry name" value="CARRIER DOMAIN-CONTAINING PROTEIN"/>
    <property type="match status" value="1"/>
</dbReference>
<comment type="pathway">
    <text evidence="7">Lipid metabolism; fatty acid biosynthesis.</text>
</comment>
<evidence type="ECO:0000256" key="2">
    <source>
        <dbReference type="ARBA" id="ARBA00022516"/>
    </source>
</evidence>
<dbReference type="SUPFAM" id="SSF47336">
    <property type="entry name" value="ACP-like"/>
    <property type="match status" value="1"/>
</dbReference>
<protein>
    <recommendedName>
        <fullName evidence="7">Acyl carrier protein</fullName>
        <shortName evidence="7">ACP</shortName>
    </recommendedName>
</protein>
<dbReference type="OrthoDB" id="510924at2"/>
<dbReference type="RefSeq" id="WP_127079892.1">
    <property type="nucleotide sequence ID" value="NZ_RSCL01000002.1"/>
</dbReference>
<dbReference type="InterPro" id="IPR036736">
    <property type="entry name" value="ACP-like_sf"/>
</dbReference>
<evidence type="ECO:0000256" key="4">
    <source>
        <dbReference type="ARBA" id="ARBA00022832"/>
    </source>
</evidence>
<proteinExistence type="inferred from homology"/>
<dbReference type="Proteomes" id="UP000271624">
    <property type="component" value="Unassembled WGS sequence"/>
</dbReference>
<evidence type="ECO:0000259" key="8">
    <source>
        <dbReference type="PROSITE" id="PS50075"/>
    </source>
</evidence>
<dbReference type="PROSITE" id="PS50075">
    <property type="entry name" value="CARRIER"/>
    <property type="match status" value="1"/>
</dbReference>
<evidence type="ECO:0000256" key="5">
    <source>
        <dbReference type="ARBA" id="ARBA00023098"/>
    </source>
</evidence>
<comment type="caution">
    <text evidence="7">Lacks conserved residue(s) required for the propagation of feature annotation.</text>
</comment>
<keyword evidence="2 7" id="KW-0444">Lipid biosynthesis</keyword>
<dbReference type="GO" id="GO:0000035">
    <property type="term" value="F:acyl binding"/>
    <property type="evidence" value="ECO:0007669"/>
    <property type="project" value="TreeGrafter"/>
</dbReference>
<evidence type="ECO:0000256" key="7">
    <source>
        <dbReference type="HAMAP-Rule" id="MF_01217"/>
    </source>
</evidence>
<evidence type="ECO:0000313" key="10">
    <source>
        <dbReference type="Proteomes" id="UP000271624"/>
    </source>
</evidence>
<dbReference type="InterPro" id="IPR009081">
    <property type="entry name" value="PP-bd_ACP"/>
</dbReference>
<dbReference type="UniPathway" id="UPA00094"/>
<dbReference type="Pfam" id="PF00550">
    <property type="entry name" value="PP-binding"/>
    <property type="match status" value="1"/>
</dbReference>
<keyword evidence="5 7" id="KW-0443">Lipid metabolism</keyword>
<keyword evidence="4 7" id="KW-0276">Fatty acid metabolism</keyword>
<dbReference type="GO" id="GO:0005737">
    <property type="term" value="C:cytoplasm"/>
    <property type="evidence" value="ECO:0007669"/>
    <property type="project" value="UniProtKB-SubCell"/>
</dbReference>